<accession>A0A699L461</accession>
<dbReference type="AlphaFoldDB" id="A0A699L461"/>
<evidence type="ECO:0000313" key="1">
    <source>
        <dbReference type="EMBL" id="GFB24766.1"/>
    </source>
</evidence>
<feature type="non-terminal residue" evidence="1">
    <location>
        <position position="1"/>
    </location>
</feature>
<comment type="caution">
    <text evidence="1">The sequence shown here is derived from an EMBL/GenBank/DDBJ whole genome shotgun (WGS) entry which is preliminary data.</text>
</comment>
<organism evidence="1">
    <name type="scientific">Tanacetum cinerariifolium</name>
    <name type="common">Dalmatian daisy</name>
    <name type="synonym">Chrysanthemum cinerariifolium</name>
    <dbReference type="NCBI Taxonomy" id="118510"/>
    <lineage>
        <taxon>Eukaryota</taxon>
        <taxon>Viridiplantae</taxon>
        <taxon>Streptophyta</taxon>
        <taxon>Embryophyta</taxon>
        <taxon>Tracheophyta</taxon>
        <taxon>Spermatophyta</taxon>
        <taxon>Magnoliopsida</taxon>
        <taxon>eudicotyledons</taxon>
        <taxon>Gunneridae</taxon>
        <taxon>Pentapetalae</taxon>
        <taxon>asterids</taxon>
        <taxon>campanulids</taxon>
        <taxon>Asterales</taxon>
        <taxon>Asteraceae</taxon>
        <taxon>Asteroideae</taxon>
        <taxon>Anthemideae</taxon>
        <taxon>Anthemidinae</taxon>
        <taxon>Tanacetum</taxon>
    </lineage>
</organism>
<gene>
    <name evidence="1" type="ORF">Tci_696737</name>
</gene>
<protein>
    <submittedName>
        <fullName evidence="1">Integrase, catalytic region, zinc finger, CCHC-type, peptidase aspartic, catalytic</fullName>
    </submittedName>
</protein>
<name>A0A699L461_TANCI</name>
<dbReference type="EMBL" id="BKCJ010584630">
    <property type="protein sequence ID" value="GFB24766.1"/>
    <property type="molecule type" value="Genomic_DNA"/>
</dbReference>
<proteinExistence type="predicted"/>
<sequence length="171" mass="19522">DLALNVDNVFQADDCDAFDSDVDEAPMAQTMFMANLSSDAVCEPHDEHEMYEKIKLNHVVDSHADYTSNSNMIMYDQYVKDNAVPGPALYNGHEIIKENHVPAIVHNIEDTLEIAEITRRKMKEPKCVNHKVKIVPHDYSKENFLATFTPQKQLTLKLSKSRPQPQDQSKH</sequence>
<reference evidence="1" key="1">
    <citation type="journal article" date="2019" name="Sci. Rep.">
        <title>Draft genome of Tanacetum cinerariifolium, the natural source of mosquito coil.</title>
        <authorList>
            <person name="Yamashiro T."/>
            <person name="Shiraishi A."/>
            <person name="Satake H."/>
            <person name="Nakayama K."/>
        </authorList>
    </citation>
    <scope>NUCLEOTIDE SEQUENCE</scope>
</reference>